<keyword evidence="4" id="KW-0812">Transmembrane</keyword>
<feature type="transmembrane region" description="Helical" evidence="4">
    <location>
        <begin position="48"/>
        <end position="69"/>
    </location>
</feature>
<dbReference type="EMBL" id="FNDN01000017">
    <property type="protein sequence ID" value="SDJ14770.1"/>
    <property type="molecule type" value="Genomic_DNA"/>
</dbReference>
<name>A0A1G8REI5_9NOCA</name>
<evidence type="ECO:0000256" key="2">
    <source>
        <dbReference type="ARBA" id="ARBA00023136"/>
    </source>
</evidence>
<organism evidence="5 6">
    <name type="scientific">Rhodococcus triatomae</name>
    <dbReference type="NCBI Taxonomy" id="300028"/>
    <lineage>
        <taxon>Bacteria</taxon>
        <taxon>Bacillati</taxon>
        <taxon>Actinomycetota</taxon>
        <taxon>Actinomycetes</taxon>
        <taxon>Mycobacteriales</taxon>
        <taxon>Nocardiaceae</taxon>
        <taxon>Rhodococcus</taxon>
    </lineage>
</organism>
<evidence type="ECO:0000256" key="4">
    <source>
        <dbReference type="SAM" id="Phobius"/>
    </source>
</evidence>
<dbReference type="Proteomes" id="UP000183263">
    <property type="component" value="Unassembled WGS sequence"/>
</dbReference>
<evidence type="ECO:0000256" key="1">
    <source>
        <dbReference type="ARBA" id="ARBA00004370"/>
    </source>
</evidence>
<sequence length="198" mass="20690">MPHDESAGSHDGSAGTATGTLTSPAIPPEASTAAGDGRRTNRVGARTILAGALVLALVAFAAVMTVQVLSGRGENGLRTEAVDVARDYAVAMSSFDYQNLDANRETIAEMSTPAFAHTYNEMVDALAGIVTDGQGQATATAEHVAVESLDDGRAVVLVFADQQAVNVTAPEGNTQKYRMVLTLVRDGDRWLVDDVQTI</sequence>
<feature type="region of interest" description="Disordered" evidence="3">
    <location>
        <begin position="1"/>
        <end position="38"/>
    </location>
</feature>
<evidence type="ECO:0000313" key="6">
    <source>
        <dbReference type="Proteomes" id="UP000183263"/>
    </source>
</evidence>
<dbReference type="GO" id="GO:0016020">
    <property type="term" value="C:membrane"/>
    <property type="evidence" value="ECO:0007669"/>
    <property type="project" value="UniProtKB-SubCell"/>
</dbReference>
<evidence type="ECO:0000256" key="3">
    <source>
        <dbReference type="SAM" id="MobiDB-lite"/>
    </source>
</evidence>
<feature type="compositionally biased region" description="Low complexity" evidence="3">
    <location>
        <begin position="12"/>
        <end position="23"/>
    </location>
</feature>
<dbReference type="AlphaFoldDB" id="A0A1G8REI5"/>
<accession>A0A1G8REI5</accession>
<proteinExistence type="predicted"/>
<keyword evidence="6" id="KW-1185">Reference proteome</keyword>
<gene>
    <name evidence="5" type="ORF">SAMN05444695_11777</name>
</gene>
<protein>
    <submittedName>
        <fullName evidence="5">Mce-associated membrane protein</fullName>
    </submittedName>
</protein>
<comment type="subcellular location">
    <subcellularLocation>
        <location evidence="1">Membrane</location>
    </subcellularLocation>
</comment>
<keyword evidence="2 4" id="KW-0472">Membrane</keyword>
<dbReference type="PANTHER" id="PTHR37042">
    <property type="entry name" value="OUTER MEMBRANE PROTEIN RV1973"/>
    <property type="match status" value="1"/>
</dbReference>
<dbReference type="PANTHER" id="PTHR37042:SF4">
    <property type="entry name" value="OUTER MEMBRANE PROTEIN RV1973"/>
    <property type="match status" value="1"/>
</dbReference>
<reference evidence="5 6" key="1">
    <citation type="submission" date="2016-10" db="EMBL/GenBank/DDBJ databases">
        <authorList>
            <person name="de Groot N.N."/>
        </authorList>
    </citation>
    <scope>NUCLEOTIDE SEQUENCE [LARGE SCALE GENOMIC DNA]</scope>
    <source>
        <strain evidence="5 6">DSM 44892</strain>
    </source>
</reference>
<keyword evidence="4" id="KW-1133">Transmembrane helix</keyword>
<evidence type="ECO:0000313" key="5">
    <source>
        <dbReference type="EMBL" id="SDJ14770.1"/>
    </source>
</evidence>